<keyword evidence="1" id="KW-0812">Transmembrane</keyword>
<organism evidence="2 3">
    <name type="scientific">Paenibacillus aurantiacus</name>
    <dbReference type="NCBI Taxonomy" id="1936118"/>
    <lineage>
        <taxon>Bacteria</taxon>
        <taxon>Bacillati</taxon>
        <taxon>Bacillota</taxon>
        <taxon>Bacilli</taxon>
        <taxon>Bacillales</taxon>
        <taxon>Paenibacillaceae</taxon>
        <taxon>Paenibacillus</taxon>
    </lineage>
</organism>
<dbReference type="Pfam" id="PF10066">
    <property type="entry name" value="DUF2304"/>
    <property type="match status" value="1"/>
</dbReference>
<evidence type="ECO:0000313" key="2">
    <source>
        <dbReference type="EMBL" id="MFB9325193.1"/>
    </source>
</evidence>
<reference evidence="2 3" key="1">
    <citation type="submission" date="2024-09" db="EMBL/GenBank/DDBJ databases">
        <authorList>
            <person name="Sun Q."/>
            <person name="Mori K."/>
        </authorList>
    </citation>
    <scope>NUCLEOTIDE SEQUENCE [LARGE SCALE GENOMIC DNA]</scope>
    <source>
        <strain evidence="2 3">TISTR 2452</strain>
    </source>
</reference>
<dbReference type="InterPro" id="IPR019277">
    <property type="entry name" value="DUF2304"/>
</dbReference>
<feature type="transmembrane region" description="Helical" evidence="1">
    <location>
        <begin position="6"/>
        <end position="25"/>
    </location>
</feature>
<protein>
    <submittedName>
        <fullName evidence="2">DUF2304 domain-containing protein</fullName>
    </submittedName>
</protein>
<sequence length="134" mass="15340">MHDMLRWFVLLCGLAFSGLIIGLLLRHKISARNSVVWLLSAAIILGLSAYPSWFNHLARMLGIDYPPTLLFLLSTLVLLIMVLHLSIQLSIMNEKIRQMAQHIAISDLEQEELARAKRQASLMREPPAQREWLQ</sequence>
<feature type="transmembrane region" description="Helical" evidence="1">
    <location>
        <begin position="34"/>
        <end position="53"/>
    </location>
</feature>
<name>A0ABV5KIY8_9BACL</name>
<proteinExistence type="predicted"/>
<accession>A0ABV5KIY8</accession>
<keyword evidence="1" id="KW-1133">Transmembrane helix</keyword>
<comment type="caution">
    <text evidence="2">The sequence shown here is derived from an EMBL/GenBank/DDBJ whole genome shotgun (WGS) entry which is preliminary data.</text>
</comment>
<gene>
    <name evidence="2" type="ORF">ACFFSY_04580</name>
</gene>
<keyword evidence="1" id="KW-0472">Membrane</keyword>
<dbReference type="Proteomes" id="UP001589747">
    <property type="component" value="Unassembled WGS sequence"/>
</dbReference>
<dbReference type="EMBL" id="JBHMDO010000009">
    <property type="protein sequence ID" value="MFB9325193.1"/>
    <property type="molecule type" value="Genomic_DNA"/>
</dbReference>
<evidence type="ECO:0000313" key="3">
    <source>
        <dbReference type="Proteomes" id="UP001589747"/>
    </source>
</evidence>
<evidence type="ECO:0000256" key="1">
    <source>
        <dbReference type="SAM" id="Phobius"/>
    </source>
</evidence>
<keyword evidence="3" id="KW-1185">Reference proteome</keyword>
<dbReference type="RefSeq" id="WP_377490558.1">
    <property type="nucleotide sequence ID" value="NZ_JBHMDO010000009.1"/>
</dbReference>
<feature type="transmembrane region" description="Helical" evidence="1">
    <location>
        <begin position="65"/>
        <end position="87"/>
    </location>
</feature>